<proteinExistence type="predicted"/>
<evidence type="ECO:0000313" key="3">
    <source>
        <dbReference type="Proteomes" id="UP000035265"/>
    </source>
</evidence>
<comment type="caution">
    <text evidence="2">The sequence shown here is derived from an EMBL/GenBank/DDBJ whole genome shotgun (WGS) entry which is preliminary data.</text>
</comment>
<gene>
    <name evidence="2" type="ORF">FB00_05670</name>
</gene>
<keyword evidence="1" id="KW-0812">Transmembrane</keyword>
<accession>A0A0H2KQE9</accession>
<organism evidence="2 3">
    <name type="scientific">Cellulosimicrobium funkei</name>
    <dbReference type="NCBI Taxonomy" id="264251"/>
    <lineage>
        <taxon>Bacteria</taxon>
        <taxon>Bacillati</taxon>
        <taxon>Actinomycetota</taxon>
        <taxon>Actinomycetes</taxon>
        <taxon>Micrococcales</taxon>
        <taxon>Promicromonosporaceae</taxon>
        <taxon>Cellulosimicrobium</taxon>
    </lineage>
</organism>
<evidence type="ECO:0000256" key="1">
    <source>
        <dbReference type="SAM" id="Phobius"/>
    </source>
</evidence>
<evidence type="ECO:0000313" key="2">
    <source>
        <dbReference type="EMBL" id="KLN35776.1"/>
    </source>
</evidence>
<sequence>MPVDELVDPVGYSGWWTVLGIVLILAAAAVVFLVVWLTRASAAEKAAPPPAPLLPTGPYDPYASLRAEYERRLDAVAERFRAGELDERALHLALSAEMRGFATGRLGQDASSMTLTEIQQIGEAGRVTQVIARYYRPSFADHDNDPAARDTDAEDSIDRARSVVRGW</sequence>
<name>A0A0H2KQE9_9MICO</name>
<protein>
    <recommendedName>
        <fullName evidence="4">DUF4129 domain-containing protein</fullName>
    </recommendedName>
</protein>
<dbReference type="RefSeq" id="WP_047231853.1">
    <property type="nucleotide sequence ID" value="NZ_JNBQ01000003.1"/>
</dbReference>
<keyword evidence="1" id="KW-0472">Membrane</keyword>
<dbReference type="STRING" id="264251.FB00_05670"/>
<dbReference type="PATRIC" id="fig|264251.5.peg.1163"/>
<dbReference type="EMBL" id="JNBQ01000003">
    <property type="protein sequence ID" value="KLN35776.1"/>
    <property type="molecule type" value="Genomic_DNA"/>
</dbReference>
<keyword evidence="1" id="KW-1133">Transmembrane helix</keyword>
<feature type="transmembrane region" description="Helical" evidence="1">
    <location>
        <begin position="15"/>
        <end position="37"/>
    </location>
</feature>
<dbReference type="AlphaFoldDB" id="A0A0H2KQE9"/>
<dbReference type="Proteomes" id="UP000035265">
    <property type="component" value="Unassembled WGS sequence"/>
</dbReference>
<evidence type="ECO:0008006" key="4">
    <source>
        <dbReference type="Google" id="ProtNLM"/>
    </source>
</evidence>
<reference evidence="2 3" key="1">
    <citation type="submission" date="2014-05" db="EMBL/GenBank/DDBJ databases">
        <title>Cellulosimicrobium funkei U11 genome.</title>
        <authorList>
            <person name="Hu C."/>
            <person name="Gong Y."/>
            <person name="Wan W."/>
            <person name="Jiang M."/>
        </authorList>
    </citation>
    <scope>NUCLEOTIDE SEQUENCE [LARGE SCALE GENOMIC DNA]</scope>
    <source>
        <strain evidence="2 3">U11</strain>
    </source>
</reference>
<keyword evidence="3" id="KW-1185">Reference proteome</keyword>